<evidence type="ECO:0000256" key="1">
    <source>
        <dbReference type="SAM" id="MobiDB-lite"/>
    </source>
</evidence>
<evidence type="ECO:0000256" key="2">
    <source>
        <dbReference type="SAM" id="Phobius"/>
    </source>
</evidence>
<proteinExistence type="predicted"/>
<feature type="transmembrane region" description="Helical" evidence="2">
    <location>
        <begin position="197"/>
        <end position="220"/>
    </location>
</feature>
<dbReference type="STRING" id="1036612.A0A1L9TER8"/>
<protein>
    <submittedName>
        <fullName evidence="3">Uncharacterized protein</fullName>
    </submittedName>
</protein>
<keyword evidence="4" id="KW-1185">Reference proteome</keyword>
<sequence length="312" mass="33612">MAVPAQPTTHQSGLQLLPTSPRSASPNHLESTDKGPSEGQSESSSSRHASSAEPAKSPVKGRWPGRPQRLRNNARADIYSTALEEISEYGQGVVQATRLGPSIFPIVFATVVGGMMHNFALWSAQKGAPLGLIEQLNGSISVAGTISTILTLRRAGIITVPILLIWALSPIGGQAALRMVLEEPSVFVNTSSIEYENMMGAIFFIGGPGFLLLSTGNAFYSASLLAPDDVTHSPRDLWGWPKIPFLHTLPQDDSSHEDNPWIAVSNDANFSYSSLIGNILSKVPADRRAEFPLETSYFDRQMTSACCQHALE</sequence>
<dbReference type="AlphaFoldDB" id="A0A1L9TER8"/>
<organism evidence="3 4">
    <name type="scientific">Aspergillus sydowii CBS 593.65</name>
    <dbReference type="NCBI Taxonomy" id="1036612"/>
    <lineage>
        <taxon>Eukaryota</taxon>
        <taxon>Fungi</taxon>
        <taxon>Dikarya</taxon>
        <taxon>Ascomycota</taxon>
        <taxon>Pezizomycotina</taxon>
        <taxon>Eurotiomycetes</taxon>
        <taxon>Eurotiomycetidae</taxon>
        <taxon>Eurotiales</taxon>
        <taxon>Aspergillaceae</taxon>
        <taxon>Aspergillus</taxon>
        <taxon>Aspergillus subgen. Nidulantes</taxon>
    </lineage>
</organism>
<gene>
    <name evidence="3" type="ORF">ASPSYDRAFT_132922</name>
</gene>
<feature type="compositionally biased region" description="Low complexity" evidence="1">
    <location>
        <begin position="37"/>
        <end position="55"/>
    </location>
</feature>
<evidence type="ECO:0000313" key="4">
    <source>
        <dbReference type="Proteomes" id="UP000184356"/>
    </source>
</evidence>
<dbReference type="EMBL" id="KV878587">
    <property type="protein sequence ID" value="OJJ57919.1"/>
    <property type="molecule type" value="Genomic_DNA"/>
</dbReference>
<dbReference type="RefSeq" id="XP_040701725.1">
    <property type="nucleotide sequence ID" value="XM_040840621.1"/>
</dbReference>
<keyword evidence="2" id="KW-0812">Transmembrane</keyword>
<keyword evidence="2" id="KW-0472">Membrane</keyword>
<feature type="compositionally biased region" description="Polar residues" evidence="1">
    <location>
        <begin position="1"/>
        <end position="29"/>
    </location>
</feature>
<keyword evidence="2" id="KW-1133">Transmembrane helix</keyword>
<dbReference type="GeneID" id="63756694"/>
<dbReference type="VEuPathDB" id="FungiDB:ASPSYDRAFT_132922"/>
<accession>A0A1L9TER8</accession>
<reference evidence="4" key="1">
    <citation type="journal article" date="2017" name="Genome Biol.">
        <title>Comparative genomics reveals high biological diversity and specific adaptations in the industrially and medically important fungal genus Aspergillus.</title>
        <authorList>
            <person name="de Vries R.P."/>
            <person name="Riley R."/>
            <person name="Wiebenga A."/>
            <person name="Aguilar-Osorio G."/>
            <person name="Amillis S."/>
            <person name="Uchima C.A."/>
            <person name="Anderluh G."/>
            <person name="Asadollahi M."/>
            <person name="Askin M."/>
            <person name="Barry K."/>
            <person name="Battaglia E."/>
            <person name="Bayram O."/>
            <person name="Benocci T."/>
            <person name="Braus-Stromeyer S.A."/>
            <person name="Caldana C."/>
            <person name="Canovas D."/>
            <person name="Cerqueira G.C."/>
            <person name="Chen F."/>
            <person name="Chen W."/>
            <person name="Choi C."/>
            <person name="Clum A."/>
            <person name="Dos Santos R.A."/>
            <person name="Damasio A.R."/>
            <person name="Diallinas G."/>
            <person name="Emri T."/>
            <person name="Fekete E."/>
            <person name="Flipphi M."/>
            <person name="Freyberg S."/>
            <person name="Gallo A."/>
            <person name="Gournas C."/>
            <person name="Habgood R."/>
            <person name="Hainaut M."/>
            <person name="Harispe M.L."/>
            <person name="Henrissat B."/>
            <person name="Hilden K.S."/>
            <person name="Hope R."/>
            <person name="Hossain A."/>
            <person name="Karabika E."/>
            <person name="Karaffa L."/>
            <person name="Karanyi Z."/>
            <person name="Krasevec N."/>
            <person name="Kuo A."/>
            <person name="Kusch H."/>
            <person name="LaButti K."/>
            <person name="Lagendijk E.L."/>
            <person name="Lapidus A."/>
            <person name="Levasseur A."/>
            <person name="Lindquist E."/>
            <person name="Lipzen A."/>
            <person name="Logrieco A.F."/>
            <person name="MacCabe A."/>
            <person name="Maekelae M.R."/>
            <person name="Malavazi I."/>
            <person name="Melin P."/>
            <person name="Meyer V."/>
            <person name="Mielnichuk N."/>
            <person name="Miskei M."/>
            <person name="Molnar A.P."/>
            <person name="Mule G."/>
            <person name="Ngan C.Y."/>
            <person name="Orejas M."/>
            <person name="Orosz E."/>
            <person name="Ouedraogo J.P."/>
            <person name="Overkamp K.M."/>
            <person name="Park H.-S."/>
            <person name="Perrone G."/>
            <person name="Piumi F."/>
            <person name="Punt P.J."/>
            <person name="Ram A.F."/>
            <person name="Ramon A."/>
            <person name="Rauscher S."/>
            <person name="Record E."/>
            <person name="Riano-Pachon D.M."/>
            <person name="Robert V."/>
            <person name="Roehrig J."/>
            <person name="Ruller R."/>
            <person name="Salamov A."/>
            <person name="Salih N.S."/>
            <person name="Samson R.A."/>
            <person name="Sandor E."/>
            <person name="Sanguinetti M."/>
            <person name="Schuetze T."/>
            <person name="Sepcic K."/>
            <person name="Shelest E."/>
            <person name="Sherlock G."/>
            <person name="Sophianopoulou V."/>
            <person name="Squina F.M."/>
            <person name="Sun H."/>
            <person name="Susca A."/>
            <person name="Todd R.B."/>
            <person name="Tsang A."/>
            <person name="Unkles S.E."/>
            <person name="van de Wiele N."/>
            <person name="van Rossen-Uffink D."/>
            <person name="Oliveira J.V."/>
            <person name="Vesth T.C."/>
            <person name="Visser J."/>
            <person name="Yu J.-H."/>
            <person name="Zhou M."/>
            <person name="Andersen M.R."/>
            <person name="Archer D.B."/>
            <person name="Baker S.E."/>
            <person name="Benoit I."/>
            <person name="Brakhage A.A."/>
            <person name="Braus G.H."/>
            <person name="Fischer R."/>
            <person name="Frisvad J.C."/>
            <person name="Goldman G.H."/>
            <person name="Houbraken J."/>
            <person name="Oakley B."/>
            <person name="Pocsi I."/>
            <person name="Scazzocchio C."/>
            <person name="Seiboth B."/>
            <person name="vanKuyk P.A."/>
            <person name="Wortman J."/>
            <person name="Dyer P.S."/>
            <person name="Grigoriev I.V."/>
        </authorList>
    </citation>
    <scope>NUCLEOTIDE SEQUENCE [LARGE SCALE GENOMIC DNA]</scope>
    <source>
        <strain evidence="4">CBS 593.65</strain>
    </source>
</reference>
<name>A0A1L9TER8_9EURO</name>
<evidence type="ECO:0000313" key="3">
    <source>
        <dbReference type="EMBL" id="OJJ57919.1"/>
    </source>
</evidence>
<feature type="transmembrane region" description="Helical" evidence="2">
    <location>
        <begin position="155"/>
        <end position="177"/>
    </location>
</feature>
<dbReference type="OrthoDB" id="3692311at2759"/>
<feature type="region of interest" description="Disordered" evidence="1">
    <location>
        <begin position="1"/>
        <end position="71"/>
    </location>
</feature>
<dbReference type="Proteomes" id="UP000184356">
    <property type="component" value="Unassembled WGS sequence"/>
</dbReference>